<reference evidence="1" key="1">
    <citation type="journal article" date="2014" name="Front. Microbiol.">
        <title>High frequency of phylogenetically diverse reductive dehalogenase-homologous genes in deep subseafloor sedimentary metagenomes.</title>
        <authorList>
            <person name="Kawai M."/>
            <person name="Futagami T."/>
            <person name="Toyoda A."/>
            <person name="Takaki Y."/>
            <person name="Nishi S."/>
            <person name="Hori S."/>
            <person name="Arai W."/>
            <person name="Tsubouchi T."/>
            <person name="Morono Y."/>
            <person name="Uchiyama I."/>
            <person name="Ito T."/>
            <person name="Fujiyama A."/>
            <person name="Inagaki F."/>
            <person name="Takami H."/>
        </authorList>
    </citation>
    <scope>NUCLEOTIDE SEQUENCE</scope>
    <source>
        <strain evidence="1">Expedition CK06-06</strain>
    </source>
</reference>
<accession>X1USG9</accession>
<dbReference type="EMBL" id="BARW01038100">
    <property type="protein sequence ID" value="GAJ20443.1"/>
    <property type="molecule type" value="Genomic_DNA"/>
</dbReference>
<comment type="caution">
    <text evidence="1">The sequence shown here is derived from an EMBL/GenBank/DDBJ whole genome shotgun (WGS) entry which is preliminary data.</text>
</comment>
<feature type="non-terminal residue" evidence="1">
    <location>
        <position position="1"/>
    </location>
</feature>
<dbReference type="AlphaFoldDB" id="X1USG9"/>
<name>X1USG9_9ZZZZ</name>
<gene>
    <name evidence="1" type="ORF">S12H4_58596</name>
</gene>
<organism evidence="1">
    <name type="scientific">marine sediment metagenome</name>
    <dbReference type="NCBI Taxonomy" id="412755"/>
    <lineage>
        <taxon>unclassified sequences</taxon>
        <taxon>metagenomes</taxon>
        <taxon>ecological metagenomes</taxon>
    </lineage>
</organism>
<feature type="non-terminal residue" evidence="1">
    <location>
        <position position="179"/>
    </location>
</feature>
<evidence type="ECO:0000313" key="1">
    <source>
        <dbReference type="EMBL" id="GAJ20443.1"/>
    </source>
</evidence>
<sequence>DMVDSLFSLFEEKYREILQGAFQNPENFNLRDSLREIIKLPEIKNNLINFIKNIVIGDAFYDTYQIYRNTKIIDKTEIYIYFYEIALGKVKFPLFYIPITIKKDEKNFTFQFEKRLFINTKAINFVVQEYNLQVQKKSTLTGEFDRILYINGEDNFLSVLDNIIKKIENFFGFNKNINL</sequence>
<proteinExistence type="predicted"/>
<protein>
    <submittedName>
        <fullName evidence="1">Uncharacterized protein</fullName>
    </submittedName>
</protein>